<feature type="transmembrane region" description="Helical" evidence="1">
    <location>
        <begin position="144"/>
        <end position="168"/>
    </location>
</feature>
<dbReference type="Pfam" id="PF03929">
    <property type="entry name" value="PepSY_TM"/>
    <property type="match status" value="1"/>
</dbReference>
<sequence>MKEGFRQAMAWLHTWIGLVFGWLLFAIFLTGTMSYFKEEINRWTHPEIPARVVDTQASVERAQAYLQQNAAGATRWFIDLPDEREPALGLMWQTAAQEGKRGAFTRKSLDPQTGEEIQTRSSMGGEFFYRFHFQLQMPHPWGRWLSTIAAMLMFIALITGIITHKKIFKEFFTFRPRKGQRSWLDGHNAIGVLALPFHLMITYSSLVIFMSLVMPASIVASYGKDTQAFFADVFPNTNTTKATGAAAALAPLAPIVRAGGQQWPDKEVERLVVYNPGDAAATVVVSPGAGSSVIHDPGINVVFNGVSGELLTAPTQRSVPLLVSGAMYGLHLGEFAGPLLRWLYFVFGIAGTAMIGTGLVMWLVKRQVKHAKTGVLPFELRLVEVLNIAGMAGLMVAIAAFFWANRLLPIGLAERSDWEINLFFSVWGLSVLHALLRKGRQAWREQLMLGAVLFAGLPLLDIVTSGEYLLASLQNQDWVLIGFDLTVLFTGLFMAWGAKKFRRVPPIAVAAEQRSASVIGTARFEKEVH</sequence>
<feature type="transmembrane region" description="Helical" evidence="1">
    <location>
        <begin position="189"/>
        <end position="214"/>
    </location>
</feature>
<dbReference type="AlphaFoldDB" id="A0A1Y3NZJ1"/>
<evidence type="ECO:0000256" key="1">
    <source>
        <dbReference type="SAM" id="Phobius"/>
    </source>
</evidence>
<dbReference type="PANTHER" id="PTHR34219:SF4">
    <property type="entry name" value="PEPSY DOMAIN-CONTAINING PROTEIN"/>
    <property type="match status" value="1"/>
</dbReference>
<feature type="transmembrane region" description="Helical" evidence="1">
    <location>
        <begin position="448"/>
        <end position="466"/>
    </location>
</feature>
<feature type="transmembrane region" description="Helical" evidence="1">
    <location>
        <begin position="342"/>
        <end position="364"/>
    </location>
</feature>
<keyword evidence="1" id="KW-1133">Transmembrane helix</keyword>
<comment type="caution">
    <text evidence="2">The sequence shown here is derived from an EMBL/GenBank/DDBJ whole genome shotgun (WGS) entry which is preliminary data.</text>
</comment>
<keyword evidence="1" id="KW-0812">Transmembrane</keyword>
<gene>
    <name evidence="2" type="ORF">AUC60_14955</name>
</gene>
<evidence type="ECO:0000313" key="2">
    <source>
        <dbReference type="EMBL" id="OUM72985.1"/>
    </source>
</evidence>
<dbReference type="InterPro" id="IPR005625">
    <property type="entry name" value="PepSY-ass_TM"/>
</dbReference>
<dbReference type="EMBL" id="LOHF01000012">
    <property type="protein sequence ID" value="OUM72985.1"/>
    <property type="molecule type" value="Genomic_DNA"/>
</dbReference>
<accession>A0A1Y3NZJ1</accession>
<keyword evidence="3" id="KW-1185">Reference proteome</keyword>
<reference evidence="2 3" key="1">
    <citation type="journal article" date="2017" name="Syst. Appl. Microbiol.">
        <title>Pseudomonas caspiana sp. nov., a citrus pathogen in the Pseudomonas syringae phylogenetic group.</title>
        <authorList>
            <person name="Busquets A."/>
            <person name="Gomila M."/>
            <person name="Beiki F."/>
            <person name="Mulet M."/>
            <person name="Rahimian H."/>
            <person name="Garcia-Valdes E."/>
            <person name="Lalucat J."/>
        </authorList>
    </citation>
    <scope>NUCLEOTIDE SEQUENCE [LARGE SCALE GENOMIC DNA]</scope>
    <source>
        <strain evidence="2 3">FBF102</strain>
    </source>
</reference>
<evidence type="ECO:0000313" key="3">
    <source>
        <dbReference type="Proteomes" id="UP000195440"/>
    </source>
</evidence>
<feature type="transmembrane region" description="Helical" evidence="1">
    <location>
        <begin position="418"/>
        <end position="436"/>
    </location>
</feature>
<proteinExistence type="predicted"/>
<feature type="transmembrane region" description="Helical" evidence="1">
    <location>
        <begin position="478"/>
        <end position="498"/>
    </location>
</feature>
<protein>
    <submittedName>
        <fullName evidence="2">Peptidase</fullName>
    </submittedName>
</protein>
<organism evidence="2 3">
    <name type="scientific">Pseudomonas caspiana</name>
    <dbReference type="NCBI Taxonomy" id="1451454"/>
    <lineage>
        <taxon>Bacteria</taxon>
        <taxon>Pseudomonadati</taxon>
        <taxon>Pseudomonadota</taxon>
        <taxon>Gammaproteobacteria</taxon>
        <taxon>Pseudomonadales</taxon>
        <taxon>Pseudomonadaceae</taxon>
        <taxon>Pseudomonas</taxon>
    </lineage>
</organism>
<dbReference type="Proteomes" id="UP000195440">
    <property type="component" value="Unassembled WGS sequence"/>
</dbReference>
<keyword evidence="1" id="KW-0472">Membrane</keyword>
<name>A0A1Y3NZJ1_9PSED</name>
<dbReference type="OrthoDB" id="9776609at2"/>
<dbReference type="PANTHER" id="PTHR34219">
    <property type="entry name" value="IRON-REGULATED INNER MEMBRANE PROTEIN-RELATED"/>
    <property type="match status" value="1"/>
</dbReference>
<feature type="transmembrane region" description="Helical" evidence="1">
    <location>
        <begin position="12"/>
        <end position="36"/>
    </location>
</feature>
<dbReference type="RefSeq" id="WP_087268883.1">
    <property type="nucleotide sequence ID" value="NZ_JBJGBV010000013.1"/>
</dbReference>
<feature type="transmembrane region" description="Helical" evidence="1">
    <location>
        <begin position="385"/>
        <end position="406"/>
    </location>
</feature>